<accession>A0ABW5WTZ6</accession>
<keyword evidence="2" id="KW-0449">Lipoprotein</keyword>
<organism evidence="2 3">
    <name type="scientific">Corticicoccus populi</name>
    <dbReference type="NCBI Taxonomy" id="1812821"/>
    <lineage>
        <taxon>Bacteria</taxon>
        <taxon>Bacillati</taxon>
        <taxon>Bacillota</taxon>
        <taxon>Bacilli</taxon>
        <taxon>Bacillales</taxon>
        <taxon>Staphylococcaceae</taxon>
        <taxon>Corticicoccus</taxon>
    </lineage>
</organism>
<dbReference type="Proteomes" id="UP001597519">
    <property type="component" value="Unassembled WGS sequence"/>
</dbReference>
<comment type="caution">
    <text evidence="2">The sequence shown here is derived from an EMBL/GenBank/DDBJ whole genome shotgun (WGS) entry which is preliminary data.</text>
</comment>
<sequence>MSVLFLTACSDDSDTESNDTETSSEEEVQEENSEETAENTEPSAEDVLEEAAAFYDGLDGLYFVTESEIDIAADGEEENMPEAELTQSITEKQWQFMEEDAYYNRLEVEMMMEGEEDGEAIDNAMPVNYQLTDLNDPDYTISYDEGDSEAIRHESGTNAEEMDDLSTGAYPYEQLLENAELTYIGEEDINGFQTYHVEAEQDGETTGYWFDQETFFEVKQESGQNDDEASVGAAESDIEIIEYEVNPAFDESLFTAPEDIDVVDGDLEDTID</sequence>
<dbReference type="EMBL" id="JBHUOQ010000001">
    <property type="protein sequence ID" value="MFD2828924.1"/>
    <property type="molecule type" value="Genomic_DNA"/>
</dbReference>
<evidence type="ECO:0000313" key="2">
    <source>
        <dbReference type="EMBL" id="MFD2828924.1"/>
    </source>
</evidence>
<evidence type="ECO:0000256" key="1">
    <source>
        <dbReference type="SAM" id="MobiDB-lite"/>
    </source>
</evidence>
<reference evidence="3" key="1">
    <citation type="journal article" date="2019" name="Int. J. Syst. Evol. Microbiol.">
        <title>The Global Catalogue of Microorganisms (GCM) 10K type strain sequencing project: providing services to taxonomists for standard genome sequencing and annotation.</title>
        <authorList>
            <consortium name="The Broad Institute Genomics Platform"/>
            <consortium name="The Broad Institute Genome Sequencing Center for Infectious Disease"/>
            <person name="Wu L."/>
            <person name="Ma J."/>
        </authorList>
    </citation>
    <scope>NUCLEOTIDE SEQUENCE [LARGE SCALE GENOMIC DNA]</scope>
    <source>
        <strain evidence="3">KCTC 33575</strain>
    </source>
</reference>
<evidence type="ECO:0000313" key="3">
    <source>
        <dbReference type="Proteomes" id="UP001597519"/>
    </source>
</evidence>
<feature type="region of interest" description="Disordered" evidence="1">
    <location>
        <begin position="1"/>
        <end position="45"/>
    </location>
</feature>
<dbReference type="RefSeq" id="WP_377770460.1">
    <property type="nucleotide sequence ID" value="NZ_JBHUOQ010000001.1"/>
</dbReference>
<proteinExistence type="predicted"/>
<name>A0ABW5WTZ6_9STAP</name>
<dbReference type="Gene3D" id="2.50.20.10">
    <property type="entry name" value="Lipoprotein localisation LolA/LolB/LppX"/>
    <property type="match status" value="1"/>
</dbReference>
<keyword evidence="3" id="KW-1185">Reference proteome</keyword>
<feature type="compositionally biased region" description="Acidic residues" evidence="1">
    <location>
        <begin position="11"/>
        <end position="45"/>
    </location>
</feature>
<gene>
    <name evidence="2" type="ORF">ACFSX4_00495</name>
</gene>
<protein>
    <submittedName>
        <fullName evidence="2">Outer membrane lipoprotein carrier protein LolA</fullName>
    </submittedName>
</protein>